<reference evidence="2 3" key="1">
    <citation type="submission" date="2016-01" db="EMBL/GenBank/DDBJ databases">
        <title>The new phylogeny of the genus Mycobacterium.</title>
        <authorList>
            <person name="Tarcisio F."/>
            <person name="Conor M."/>
            <person name="Antonella G."/>
            <person name="Elisabetta G."/>
            <person name="Giulia F.S."/>
            <person name="Sara T."/>
            <person name="Anna F."/>
            <person name="Clotilde B."/>
            <person name="Roberto B."/>
            <person name="Veronica D.S."/>
            <person name="Fabio R."/>
            <person name="Monica P."/>
            <person name="Olivier J."/>
            <person name="Enrico T."/>
            <person name="Nicola S."/>
        </authorList>
    </citation>
    <scope>NUCLEOTIDE SEQUENCE [LARGE SCALE GENOMIC DNA]</scope>
    <source>
        <strain evidence="2 3">DSM 44153</strain>
    </source>
</reference>
<feature type="transmembrane region" description="Helical" evidence="1">
    <location>
        <begin position="286"/>
        <end position="304"/>
    </location>
</feature>
<sequence length="323" mass="34998">MGSARDGRGEAAWVAVIFGAFLAIGMIRWDGPTRDAVIFALVAIPFIALVCWFFYVSGSRRWLVAGARWLQKDNAWVSLYELTDVTISAGGGGQVFTLVDGSGRTLSSLNVRQLQRHQLMWDLVYNGMLYSAVYGQLRPAASVQRFFSLPTGPVAPMRSIEDFARIGDGGRPVGAEQVADGDEVNVKRRGANLQFALLGGMAMFFGLVGLVLIPEPELRPGSLFLIPLSLVLTIWTAMGYYVRYDRGPLSRNKKGELRRVPQTPVIIVSGLLLMLGGAFVLADNAFVGLAIFGGGLAAAIGQMRRALAARRERRAPAGRHAAE</sequence>
<dbReference type="AlphaFoldDB" id="A0A1X2EKP7"/>
<protein>
    <submittedName>
        <fullName evidence="2">Uncharacterized protein</fullName>
    </submittedName>
</protein>
<feature type="transmembrane region" description="Helical" evidence="1">
    <location>
        <begin position="12"/>
        <end position="30"/>
    </location>
</feature>
<keyword evidence="1" id="KW-1133">Transmembrane helix</keyword>
<evidence type="ECO:0000313" key="2">
    <source>
        <dbReference type="EMBL" id="ORX03612.1"/>
    </source>
</evidence>
<name>A0A1X2EKP7_9MYCO</name>
<keyword evidence="3" id="KW-1185">Reference proteome</keyword>
<keyword evidence="1" id="KW-0812">Transmembrane</keyword>
<feature type="transmembrane region" description="Helical" evidence="1">
    <location>
        <begin position="263"/>
        <end position="280"/>
    </location>
</feature>
<gene>
    <name evidence="2" type="ORF">AWC30_10570</name>
</gene>
<organism evidence="2 3">
    <name type="scientific">Mycolicibacillus trivialis</name>
    <dbReference type="NCBI Taxonomy" id="1798"/>
    <lineage>
        <taxon>Bacteria</taxon>
        <taxon>Bacillati</taxon>
        <taxon>Actinomycetota</taxon>
        <taxon>Actinomycetes</taxon>
        <taxon>Mycobacteriales</taxon>
        <taxon>Mycobacteriaceae</taxon>
        <taxon>Mycolicibacillus</taxon>
    </lineage>
</organism>
<keyword evidence="1" id="KW-0472">Membrane</keyword>
<comment type="caution">
    <text evidence="2">The sequence shown here is derived from an EMBL/GenBank/DDBJ whole genome shotgun (WGS) entry which is preliminary data.</text>
</comment>
<dbReference type="Proteomes" id="UP000193090">
    <property type="component" value="Unassembled WGS sequence"/>
</dbReference>
<accession>A0A1X2EKP7</accession>
<feature type="transmembrane region" description="Helical" evidence="1">
    <location>
        <begin position="36"/>
        <end position="55"/>
    </location>
</feature>
<feature type="transmembrane region" description="Helical" evidence="1">
    <location>
        <begin position="220"/>
        <end position="242"/>
    </location>
</feature>
<feature type="transmembrane region" description="Helical" evidence="1">
    <location>
        <begin position="195"/>
        <end position="214"/>
    </location>
</feature>
<evidence type="ECO:0000313" key="3">
    <source>
        <dbReference type="Proteomes" id="UP000193090"/>
    </source>
</evidence>
<dbReference type="EMBL" id="LQPZ01000027">
    <property type="protein sequence ID" value="ORX03612.1"/>
    <property type="molecule type" value="Genomic_DNA"/>
</dbReference>
<proteinExistence type="predicted"/>
<evidence type="ECO:0000256" key="1">
    <source>
        <dbReference type="SAM" id="Phobius"/>
    </source>
</evidence>